<keyword evidence="3" id="KW-1185">Reference proteome</keyword>
<evidence type="ECO:0000313" key="3">
    <source>
        <dbReference type="Proteomes" id="UP000485880"/>
    </source>
</evidence>
<sequence>MLRLLRKDVPPAKGADFIDVSHSGETYRISIKRTALARRFTLRVRTATRDVMLTLPARASIKEAKSFAERHAPWIGAKLRRLPEKIRFEPGGVVPLRGVFHRIALRPGPRGTGAVTAAHEERGSGAETGAERILYVSGEASFTPRRVQEFLIREARRDIETAVARHAERLNVKPRKITLRDTSSRWGSCSASGALNFSWRLILAPSFVLDYLAAHEVAHLVHMNHSAAFWAVVGRLSPDVEAAESWLKANGAGLLRFGAGKSGAD</sequence>
<dbReference type="RefSeq" id="WP_174512649.1">
    <property type="nucleotide sequence ID" value="NZ_CABFMQ020000083.1"/>
</dbReference>
<dbReference type="PANTHER" id="PTHR30399">
    <property type="entry name" value="UNCHARACTERIZED PROTEIN YGJP"/>
    <property type="match status" value="1"/>
</dbReference>
<dbReference type="EMBL" id="CABFMQ020000083">
    <property type="protein sequence ID" value="VTZ50625.1"/>
    <property type="molecule type" value="Genomic_DNA"/>
</dbReference>
<dbReference type="InterPro" id="IPR053136">
    <property type="entry name" value="UTP_pyrophosphatase-like"/>
</dbReference>
<organism evidence="2 3">
    <name type="scientific">Methylocella tundrae</name>
    <dbReference type="NCBI Taxonomy" id="227605"/>
    <lineage>
        <taxon>Bacteria</taxon>
        <taxon>Pseudomonadati</taxon>
        <taxon>Pseudomonadota</taxon>
        <taxon>Alphaproteobacteria</taxon>
        <taxon>Hyphomicrobiales</taxon>
        <taxon>Beijerinckiaceae</taxon>
        <taxon>Methylocella</taxon>
    </lineage>
</organism>
<comment type="caution">
    <text evidence="2">The sequence shown here is derived from an EMBL/GenBank/DDBJ whole genome shotgun (WGS) entry which is preliminary data.</text>
</comment>
<dbReference type="CDD" id="cd07344">
    <property type="entry name" value="M48_yhfN_like"/>
    <property type="match status" value="1"/>
</dbReference>
<reference evidence="2 3" key="1">
    <citation type="submission" date="2019-05" db="EMBL/GenBank/DDBJ databases">
        <authorList>
            <person name="Farhan Ul Haque M."/>
        </authorList>
    </citation>
    <scope>NUCLEOTIDE SEQUENCE [LARGE SCALE GENOMIC DNA]</scope>
    <source>
        <strain evidence="2">2</strain>
    </source>
</reference>
<gene>
    <name evidence="2" type="ORF">MPC4_260062</name>
</gene>
<feature type="domain" description="YgjP-like metallopeptidase" evidence="1">
    <location>
        <begin position="42"/>
        <end position="249"/>
    </location>
</feature>
<name>A0A8B6M8J2_METTU</name>
<dbReference type="PANTHER" id="PTHR30399:SF1">
    <property type="entry name" value="UTP PYROPHOSPHATASE"/>
    <property type="match status" value="1"/>
</dbReference>
<dbReference type="Gene3D" id="3.30.2010.10">
    <property type="entry name" value="Metalloproteases ('zincins'), catalytic domain"/>
    <property type="match status" value="1"/>
</dbReference>
<accession>A0A8B6M8J2</accession>
<dbReference type="AlphaFoldDB" id="A0A8B6M8J2"/>
<protein>
    <recommendedName>
        <fullName evidence="1">YgjP-like metallopeptidase domain-containing protein</fullName>
    </recommendedName>
</protein>
<evidence type="ECO:0000259" key="1">
    <source>
        <dbReference type="Pfam" id="PF01863"/>
    </source>
</evidence>
<dbReference type="Pfam" id="PF01863">
    <property type="entry name" value="YgjP-like"/>
    <property type="match status" value="1"/>
</dbReference>
<dbReference type="Proteomes" id="UP000485880">
    <property type="component" value="Unassembled WGS sequence"/>
</dbReference>
<dbReference type="InterPro" id="IPR002725">
    <property type="entry name" value="YgjP-like_metallopeptidase"/>
</dbReference>
<proteinExistence type="predicted"/>
<evidence type="ECO:0000313" key="2">
    <source>
        <dbReference type="EMBL" id="VTZ50625.1"/>
    </source>
</evidence>